<evidence type="ECO:0000256" key="2">
    <source>
        <dbReference type="ARBA" id="ARBA00022649"/>
    </source>
</evidence>
<dbReference type="RefSeq" id="WP_184441850.1">
    <property type="nucleotide sequence ID" value="NZ_JACHNS010000007.1"/>
</dbReference>
<dbReference type="InterPro" id="IPR038296">
    <property type="entry name" value="ParD_sf"/>
</dbReference>
<keyword evidence="2" id="KW-1277">Toxin-antitoxin system</keyword>
<protein>
    <recommendedName>
        <fullName evidence="1">Antitoxin ParD</fullName>
    </recommendedName>
</protein>
<comment type="caution">
    <text evidence="3">The sequence shown here is derived from an EMBL/GenBank/DDBJ whole genome shotgun (WGS) entry which is preliminary data.</text>
</comment>
<proteinExistence type="predicted"/>
<dbReference type="InterPro" id="IPR022789">
    <property type="entry name" value="ParD"/>
</dbReference>
<name>A0ABR6JPG4_9XANT</name>
<dbReference type="Pfam" id="PF09386">
    <property type="entry name" value="ParD"/>
    <property type="match status" value="1"/>
</dbReference>
<reference evidence="3 4" key="1">
    <citation type="submission" date="2020-08" db="EMBL/GenBank/DDBJ databases">
        <title>Studying the diversity of plant-associated saprophytic bacteria and their role in host health and plant-pathogen interactions.</title>
        <authorList>
            <person name="Potnis N."/>
        </authorList>
    </citation>
    <scope>NUCLEOTIDE SEQUENCE [LARGE SCALE GENOMIC DNA]</scope>
    <source>
        <strain evidence="3 4">F16</strain>
    </source>
</reference>
<gene>
    <name evidence="3" type="ORF">FHR60_003362</name>
</gene>
<dbReference type="Proteomes" id="UP000554726">
    <property type="component" value="Unassembled WGS sequence"/>
</dbReference>
<dbReference type="EMBL" id="JACHNS010000007">
    <property type="protein sequence ID" value="MBB4594659.1"/>
    <property type="molecule type" value="Genomic_DNA"/>
</dbReference>
<evidence type="ECO:0000313" key="3">
    <source>
        <dbReference type="EMBL" id="MBB4594659.1"/>
    </source>
</evidence>
<evidence type="ECO:0000313" key="4">
    <source>
        <dbReference type="Proteomes" id="UP000554726"/>
    </source>
</evidence>
<sequence>MSRLTIDLSEQQHQSLKALAALQGKTIKQYALERLFPGDVNADHAWQELKTLLGERVAEGLAGKVSSKSINTILDEELAEGRRG</sequence>
<dbReference type="SUPFAM" id="SSF47598">
    <property type="entry name" value="Ribbon-helix-helix"/>
    <property type="match status" value="1"/>
</dbReference>
<dbReference type="InterPro" id="IPR010985">
    <property type="entry name" value="Ribbon_hlx_hlx"/>
</dbReference>
<accession>A0ABR6JPG4</accession>
<organism evidence="3 4">
    <name type="scientific">Xanthomonas cannabis</name>
    <dbReference type="NCBI Taxonomy" id="1885674"/>
    <lineage>
        <taxon>Bacteria</taxon>
        <taxon>Pseudomonadati</taxon>
        <taxon>Pseudomonadota</taxon>
        <taxon>Gammaproteobacteria</taxon>
        <taxon>Lysobacterales</taxon>
        <taxon>Lysobacteraceae</taxon>
        <taxon>Xanthomonas</taxon>
    </lineage>
</organism>
<evidence type="ECO:0000256" key="1">
    <source>
        <dbReference type="ARBA" id="ARBA00017940"/>
    </source>
</evidence>
<dbReference type="Gene3D" id="6.10.180.10">
    <property type="entry name" value="Antitoxin ParD"/>
    <property type="match status" value="1"/>
</dbReference>
<keyword evidence="4" id="KW-1185">Reference proteome</keyword>